<protein>
    <submittedName>
        <fullName evidence="2">Uncharacterized protein</fullName>
    </submittedName>
</protein>
<organism evidence="2">
    <name type="scientific">marine sediment metagenome</name>
    <dbReference type="NCBI Taxonomy" id="412755"/>
    <lineage>
        <taxon>unclassified sequences</taxon>
        <taxon>metagenomes</taxon>
        <taxon>ecological metagenomes</taxon>
    </lineage>
</organism>
<dbReference type="EMBL" id="BARS01023954">
    <property type="protein sequence ID" value="GAG02300.1"/>
    <property type="molecule type" value="Genomic_DNA"/>
</dbReference>
<comment type="caution">
    <text evidence="2">The sequence shown here is derived from an EMBL/GenBank/DDBJ whole genome shotgun (WGS) entry which is preliminary data.</text>
</comment>
<dbReference type="AlphaFoldDB" id="X0U9S3"/>
<feature type="transmembrane region" description="Helical" evidence="1">
    <location>
        <begin position="36"/>
        <end position="53"/>
    </location>
</feature>
<sequence length="66" mass="7730">MPKSRARSFLAILCSRKDETIDPSRAAKITIPKMHIYMITYWITLRLIIGFINPKMRGVIIKKINR</sequence>
<name>X0U9S3_9ZZZZ</name>
<keyword evidence="1" id="KW-0812">Transmembrane</keyword>
<evidence type="ECO:0000256" key="1">
    <source>
        <dbReference type="SAM" id="Phobius"/>
    </source>
</evidence>
<accession>X0U9S3</accession>
<proteinExistence type="predicted"/>
<evidence type="ECO:0000313" key="2">
    <source>
        <dbReference type="EMBL" id="GAG02300.1"/>
    </source>
</evidence>
<gene>
    <name evidence="2" type="ORF">S01H1_38095</name>
</gene>
<keyword evidence="1" id="KW-0472">Membrane</keyword>
<keyword evidence="1" id="KW-1133">Transmembrane helix</keyword>
<reference evidence="2" key="1">
    <citation type="journal article" date="2014" name="Front. Microbiol.">
        <title>High frequency of phylogenetically diverse reductive dehalogenase-homologous genes in deep subseafloor sedimentary metagenomes.</title>
        <authorList>
            <person name="Kawai M."/>
            <person name="Futagami T."/>
            <person name="Toyoda A."/>
            <person name="Takaki Y."/>
            <person name="Nishi S."/>
            <person name="Hori S."/>
            <person name="Arai W."/>
            <person name="Tsubouchi T."/>
            <person name="Morono Y."/>
            <person name="Uchiyama I."/>
            <person name="Ito T."/>
            <person name="Fujiyama A."/>
            <person name="Inagaki F."/>
            <person name="Takami H."/>
        </authorList>
    </citation>
    <scope>NUCLEOTIDE SEQUENCE</scope>
    <source>
        <strain evidence="2">Expedition CK06-06</strain>
    </source>
</reference>